<accession>A0AB34IUX1</accession>
<dbReference type="PANTHER" id="PTHR33129:SF1">
    <property type="entry name" value="ATP-BINDING PROTEIN"/>
    <property type="match status" value="1"/>
</dbReference>
<keyword evidence="3" id="KW-1185">Reference proteome</keyword>
<dbReference type="Proteomes" id="UP001515480">
    <property type="component" value="Unassembled WGS sequence"/>
</dbReference>
<dbReference type="InterPro" id="IPR052980">
    <property type="entry name" value="Crinkler_effector"/>
</dbReference>
<sequence length="686" mass="77692">MSTSLQDAEAKITGVENEIEQVKNDIAAEAKITGVENEIEQVKNDIAEAVKKIEEVEKQIGDATTEKEKERLCKKEEQLRKKEEQLRKKEEQLRDRLLQLGEEKKAQLLQESEKRQRVEAGLSSLQNTTASSREETELKPYFFGRDSPFQGSTNFDMCNGAFGQKVPAGRIFVRPCYALLNDRIWESFKDCTEQHVLQLTGTPGVGKSVFGLLFMIELIQFMKRSLQSDEHEKIRLGGLELDGRIIYEFSRDDRNARPLYYMIDVRKEQIWSLNDWLPTQQERTIFLVKDGPSAFSKACRGHALWISSPRAGSFQTEYSKQDILGGCSRLYMPPWNEEELIRCWRAHCVPVDLISRVIANHEAHPSEDSLTATTAAREACAMLGESNAAPELNAVKEKLQDEMYQVAVLERWAHDLGPVARRVFNPVFGYQKKRLALRALNGADIVKLLHLMSGPPQDTSNFHQSHNIILMEVINDFNDFVCLPGSVTISRELQIKQGEEELKYCDSLLEKIKGVSKALVFEPYSHSKLLMGQFTAYELGSSGGQTTLEIDLRDYSRVDVQDVDSPYEVEAMKYYVPQDPCFSVIDAWTHQLMFQMTVSPLKESSAHPIKSASKKFLAIRAASRKQAQDEGILVFVVPRSEITSNEQSTAAQWQPQALVSANGGTPTHDSGPQGGWNRIRQYVLFL</sequence>
<evidence type="ECO:0000256" key="1">
    <source>
        <dbReference type="SAM" id="Coils"/>
    </source>
</evidence>
<dbReference type="EMBL" id="JBGBPQ010000017">
    <property type="protein sequence ID" value="KAL1507796.1"/>
    <property type="molecule type" value="Genomic_DNA"/>
</dbReference>
<dbReference type="PANTHER" id="PTHR33129">
    <property type="entry name" value="PROTEIN KINASE DOMAIN-CONTAINING PROTEIN-RELATED"/>
    <property type="match status" value="1"/>
</dbReference>
<comment type="caution">
    <text evidence="2">The sequence shown here is derived from an EMBL/GenBank/DDBJ whole genome shotgun (WGS) entry which is preliminary data.</text>
</comment>
<reference evidence="2 3" key="1">
    <citation type="journal article" date="2024" name="Science">
        <title>Giant polyketide synthase enzymes in the biosynthesis of giant marine polyether toxins.</title>
        <authorList>
            <person name="Fallon T.R."/>
            <person name="Shende V.V."/>
            <person name="Wierzbicki I.H."/>
            <person name="Pendleton A.L."/>
            <person name="Watervoot N.F."/>
            <person name="Auber R.P."/>
            <person name="Gonzalez D.J."/>
            <person name="Wisecaver J.H."/>
            <person name="Moore B.S."/>
        </authorList>
    </citation>
    <scope>NUCLEOTIDE SEQUENCE [LARGE SCALE GENOMIC DNA]</scope>
    <source>
        <strain evidence="2 3">12B1</strain>
    </source>
</reference>
<evidence type="ECO:0008006" key="4">
    <source>
        <dbReference type="Google" id="ProtNLM"/>
    </source>
</evidence>
<dbReference type="AlphaFoldDB" id="A0AB34IUX1"/>
<feature type="coiled-coil region" evidence="1">
    <location>
        <begin position="5"/>
        <end position="103"/>
    </location>
</feature>
<gene>
    <name evidence="2" type="ORF">AB1Y20_007406</name>
</gene>
<evidence type="ECO:0000313" key="2">
    <source>
        <dbReference type="EMBL" id="KAL1507796.1"/>
    </source>
</evidence>
<proteinExistence type="predicted"/>
<name>A0AB34IUX1_PRYPA</name>
<keyword evidence="1" id="KW-0175">Coiled coil</keyword>
<evidence type="ECO:0000313" key="3">
    <source>
        <dbReference type="Proteomes" id="UP001515480"/>
    </source>
</evidence>
<organism evidence="2 3">
    <name type="scientific">Prymnesium parvum</name>
    <name type="common">Toxic golden alga</name>
    <dbReference type="NCBI Taxonomy" id="97485"/>
    <lineage>
        <taxon>Eukaryota</taxon>
        <taxon>Haptista</taxon>
        <taxon>Haptophyta</taxon>
        <taxon>Prymnesiophyceae</taxon>
        <taxon>Prymnesiales</taxon>
        <taxon>Prymnesiaceae</taxon>
        <taxon>Prymnesium</taxon>
    </lineage>
</organism>
<protein>
    <recommendedName>
        <fullName evidence="4">Crinkler (CRN) family protein</fullName>
    </recommendedName>
</protein>